<dbReference type="PANTHER" id="PTHR43442:SF3">
    <property type="entry name" value="GLUCONOKINASE-RELATED"/>
    <property type="match status" value="1"/>
</dbReference>
<keyword evidence="7" id="KW-0067">ATP-binding</keyword>
<sequence length="432" mass="46708">MSAQLAEDSSDGDDATLVGLRAIGEDEPLVDPNADTFELDLGAGRRVVIPMDRAAQRRGVAGASGTEAASETGAVVWDGAVLLARRPARRPNEKRNVLELGAGCGLTGIAWAVTLGANGCNLTLTDRPHRLQALRENARRNGVQATVAALDWTRALEDAAQLELFGSSDVVLAADCVYDEALATPLVRTISYAMHDESIAFVAVDEANRRPAALRAFLRVAERAFSYFREESYGMEPRSRWSHGHDRESIRLFVFRGPRLFDPRRPLRVIIAGPCGCGKTTVGRELAAVLGLPFIEGDDLHPEANRAKMARGEPLDDADRAPWLERIRAAVGASQEGAVASCSALKQIYRDALGPVRIALLDVPEAVARERVEKRSGHYMPASLVASQYAALELPAVECRALVFDGTLAPAALVDEIVGTIAKDELWRRSCR</sequence>
<protein>
    <recommendedName>
        <fullName evidence="3">gluconokinase</fullName>
        <ecNumber evidence="3">2.7.1.12</ecNumber>
    </recommendedName>
    <alternativeName>
        <fullName evidence="8">Gluconate kinase</fullName>
    </alternativeName>
</protein>
<comment type="caution">
    <text evidence="10">The sequence shown here is derived from an EMBL/GenBank/DDBJ whole genome shotgun (WGS) entry which is preliminary data.</text>
</comment>
<evidence type="ECO:0000313" key="10">
    <source>
        <dbReference type="EMBL" id="CAH0369427.1"/>
    </source>
</evidence>
<evidence type="ECO:0000313" key="11">
    <source>
        <dbReference type="Proteomes" id="UP000789595"/>
    </source>
</evidence>
<comment type="similarity">
    <text evidence="2">Belongs to the gluconokinase GntK/GntV family.</text>
</comment>
<evidence type="ECO:0000256" key="6">
    <source>
        <dbReference type="ARBA" id="ARBA00022777"/>
    </source>
</evidence>
<dbReference type="InterPro" id="IPR027417">
    <property type="entry name" value="P-loop_NTPase"/>
</dbReference>
<keyword evidence="5" id="KW-0547">Nucleotide-binding</keyword>
<dbReference type="GO" id="GO:0005737">
    <property type="term" value="C:cytoplasm"/>
    <property type="evidence" value="ECO:0007669"/>
    <property type="project" value="TreeGrafter"/>
</dbReference>
<comment type="catalytic activity">
    <reaction evidence="9">
        <text>D-gluconate + ATP = 6-phospho-D-gluconate + ADP + H(+)</text>
        <dbReference type="Rhea" id="RHEA:19433"/>
        <dbReference type="ChEBI" id="CHEBI:15378"/>
        <dbReference type="ChEBI" id="CHEBI:18391"/>
        <dbReference type="ChEBI" id="CHEBI:30616"/>
        <dbReference type="ChEBI" id="CHEBI:58759"/>
        <dbReference type="ChEBI" id="CHEBI:456216"/>
        <dbReference type="EC" id="2.7.1.12"/>
    </reaction>
</comment>
<dbReference type="Pfam" id="PF10294">
    <property type="entry name" value="Methyltransf_16"/>
    <property type="match status" value="1"/>
</dbReference>
<keyword evidence="4" id="KW-0808">Transferase</keyword>
<dbReference type="EC" id="2.7.1.12" evidence="3"/>
<dbReference type="InterPro" id="IPR006001">
    <property type="entry name" value="Therm_gnt_kin"/>
</dbReference>
<dbReference type="PANTHER" id="PTHR43442">
    <property type="entry name" value="GLUCONOKINASE-RELATED"/>
    <property type="match status" value="1"/>
</dbReference>
<dbReference type="Gene3D" id="3.40.50.150">
    <property type="entry name" value="Vaccinia Virus protein VP39"/>
    <property type="match status" value="1"/>
</dbReference>
<dbReference type="NCBIfam" id="TIGR01313">
    <property type="entry name" value="therm_gnt_kin"/>
    <property type="match status" value="1"/>
</dbReference>
<dbReference type="UniPathway" id="UPA00792"/>
<evidence type="ECO:0000256" key="3">
    <source>
        <dbReference type="ARBA" id="ARBA00012054"/>
    </source>
</evidence>
<dbReference type="InterPro" id="IPR031322">
    <property type="entry name" value="Shikimate/glucono_kinase"/>
</dbReference>
<dbReference type="GO" id="GO:0005524">
    <property type="term" value="F:ATP binding"/>
    <property type="evidence" value="ECO:0007669"/>
    <property type="project" value="UniProtKB-KW"/>
</dbReference>
<accession>A0A8J2WV07</accession>
<evidence type="ECO:0000256" key="4">
    <source>
        <dbReference type="ARBA" id="ARBA00022679"/>
    </source>
</evidence>
<evidence type="ECO:0000256" key="9">
    <source>
        <dbReference type="ARBA" id="ARBA00048090"/>
    </source>
</evidence>
<evidence type="ECO:0000256" key="1">
    <source>
        <dbReference type="ARBA" id="ARBA00004875"/>
    </source>
</evidence>
<evidence type="ECO:0000256" key="7">
    <source>
        <dbReference type="ARBA" id="ARBA00022840"/>
    </source>
</evidence>
<organism evidence="10 11">
    <name type="scientific">Pelagomonas calceolata</name>
    <dbReference type="NCBI Taxonomy" id="35677"/>
    <lineage>
        <taxon>Eukaryota</taxon>
        <taxon>Sar</taxon>
        <taxon>Stramenopiles</taxon>
        <taxon>Ochrophyta</taxon>
        <taxon>Pelagophyceae</taxon>
        <taxon>Pelagomonadales</taxon>
        <taxon>Pelagomonadaceae</taxon>
        <taxon>Pelagomonas</taxon>
    </lineage>
</organism>
<keyword evidence="6" id="KW-0418">Kinase</keyword>
<keyword evidence="11" id="KW-1185">Reference proteome</keyword>
<dbReference type="Pfam" id="PF01202">
    <property type="entry name" value="SKI"/>
    <property type="match status" value="1"/>
</dbReference>
<dbReference type="AlphaFoldDB" id="A0A8J2WV07"/>
<dbReference type="InterPro" id="IPR029063">
    <property type="entry name" value="SAM-dependent_MTases_sf"/>
</dbReference>
<dbReference type="GO" id="GO:0046316">
    <property type="term" value="F:gluconokinase activity"/>
    <property type="evidence" value="ECO:0007669"/>
    <property type="project" value="UniProtKB-EC"/>
</dbReference>
<evidence type="ECO:0000256" key="2">
    <source>
        <dbReference type="ARBA" id="ARBA00008420"/>
    </source>
</evidence>
<evidence type="ECO:0000256" key="8">
    <source>
        <dbReference type="ARBA" id="ARBA00029835"/>
    </source>
</evidence>
<reference evidence="10" key="1">
    <citation type="submission" date="2021-11" db="EMBL/GenBank/DDBJ databases">
        <authorList>
            <consortium name="Genoscope - CEA"/>
            <person name="William W."/>
        </authorList>
    </citation>
    <scope>NUCLEOTIDE SEQUENCE</scope>
</reference>
<dbReference type="OrthoDB" id="194386at2759"/>
<dbReference type="EMBL" id="CAKKNE010000002">
    <property type="protein sequence ID" value="CAH0369427.1"/>
    <property type="molecule type" value="Genomic_DNA"/>
</dbReference>
<comment type="pathway">
    <text evidence="1">Carbohydrate acid metabolism; D-gluconate degradation.</text>
</comment>
<dbReference type="SUPFAM" id="SSF52540">
    <property type="entry name" value="P-loop containing nucleoside triphosphate hydrolases"/>
    <property type="match status" value="1"/>
</dbReference>
<dbReference type="SUPFAM" id="SSF53335">
    <property type="entry name" value="S-adenosyl-L-methionine-dependent methyltransferases"/>
    <property type="match status" value="1"/>
</dbReference>
<dbReference type="Proteomes" id="UP000789595">
    <property type="component" value="Unassembled WGS sequence"/>
</dbReference>
<dbReference type="CDD" id="cd02021">
    <property type="entry name" value="GntK"/>
    <property type="match status" value="1"/>
</dbReference>
<evidence type="ECO:0000256" key="5">
    <source>
        <dbReference type="ARBA" id="ARBA00022741"/>
    </source>
</evidence>
<gene>
    <name evidence="10" type="ORF">PECAL_2P25490</name>
</gene>
<dbReference type="InterPro" id="IPR019410">
    <property type="entry name" value="Methyltransf_16"/>
</dbReference>
<dbReference type="Gene3D" id="3.40.50.300">
    <property type="entry name" value="P-loop containing nucleotide triphosphate hydrolases"/>
    <property type="match status" value="1"/>
</dbReference>
<dbReference type="GO" id="GO:0005975">
    <property type="term" value="P:carbohydrate metabolic process"/>
    <property type="evidence" value="ECO:0007669"/>
    <property type="project" value="InterPro"/>
</dbReference>
<proteinExistence type="inferred from homology"/>
<name>A0A8J2WV07_9STRA</name>